<proteinExistence type="predicted"/>
<dbReference type="AlphaFoldDB" id="A0AA86P5W7"/>
<dbReference type="InterPro" id="IPR002048">
    <property type="entry name" value="EF_hand_dom"/>
</dbReference>
<dbReference type="Proteomes" id="UP001642409">
    <property type="component" value="Unassembled WGS sequence"/>
</dbReference>
<reference evidence="6 9" key="2">
    <citation type="submission" date="2024-07" db="EMBL/GenBank/DDBJ databases">
        <authorList>
            <person name="Akdeniz Z."/>
        </authorList>
    </citation>
    <scope>NUCLEOTIDE SEQUENCE [LARGE SCALE GENOMIC DNA]</scope>
</reference>
<dbReference type="Pfam" id="PF13405">
    <property type="entry name" value="EF-hand_6"/>
    <property type="match status" value="1"/>
</dbReference>
<dbReference type="EMBL" id="CAXDID020000116">
    <property type="protein sequence ID" value="CAL6030495.1"/>
    <property type="molecule type" value="Genomic_DNA"/>
</dbReference>
<evidence type="ECO:0000313" key="5">
    <source>
        <dbReference type="EMBL" id="CAI9970265.1"/>
    </source>
</evidence>
<protein>
    <submittedName>
        <fullName evidence="3">Calmodulin</fullName>
    </submittedName>
</protein>
<dbReference type="FunFam" id="1.10.238.10:FF:000001">
    <property type="entry name" value="Calmodulin 1"/>
    <property type="match status" value="1"/>
</dbReference>
<name>A0AA86P5W7_9EUKA</name>
<dbReference type="InterPro" id="IPR018247">
    <property type="entry name" value="EF_Hand_1_Ca_BS"/>
</dbReference>
<evidence type="ECO:0000313" key="9">
    <source>
        <dbReference type="Proteomes" id="UP001642409"/>
    </source>
</evidence>
<dbReference type="EMBL" id="CATOUU010001068">
    <property type="protein sequence ID" value="CAI9970265.1"/>
    <property type="molecule type" value="Genomic_DNA"/>
</dbReference>
<feature type="domain" description="EF-hand" evidence="2">
    <location>
        <begin position="6"/>
        <end position="41"/>
    </location>
</feature>
<organism evidence="3">
    <name type="scientific">Hexamita inflata</name>
    <dbReference type="NCBI Taxonomy" id="28002"/>
    <lineage>
        <taxon>Eukaryota</taxon>
        <taxon>Metamonada</taxon>
        <taxon>Diplomonadida</taxon>
        <taxon>Hexamitidae</taxon>
        <taxon>Hexamitinae</taxon>
        <taxon>Hexamita</taxon>
    </lineage>
</organism>
<dbReference type="InterPro" id="IPR011992">
    <property type="entry name" value="EF-hand-dom_pair"/>
</dbReference>
<comment type="caution">
    <text evidence="3">The sequence shown here is derived from an EMBL/GenBank/DDBJ whole genome shotgun (WGS) entry which is preliminary data.</text>
</comment>
<dbReference type="EMBL" id="CAXDID020000060">
    <property type="protein sequence ID" value="CAL6010034.1"/>
    <property type="molecule type" value="Genomic_DNA"/>
</dbReference>
<evidence type="ECO:0000313" key="3">
    <source>
        <dbReference type="EMBL" id="CAI9931009.1"/>
    </source>
</evidence>
<evidence type="ECO:0000313" key="4">
    <source>
        <dbReference type="EMBL" id="CAI9941312.1"/>
    </source>
</evidence>
<dbReference type="GO" id="GO:0005509">
    <property type="term" value="F:calcium ion binding"/>
    <property type="evidence" value="ECO:0007669"/>
    <property type="project" value="InterPro"/>
</dbReference>
<gene>
    <name evidence="3" type="ORF">HINF_LOCUS18654</name>
    <name evidence="6" type="ORF">HINF_LOCUS21893</name>
    <name evidence="4" type="ORF">HINF_LOCUS28957</name>
    <name evidence="7" type="ORF">HINF_LOCUS33372</name>
    <name evidence="8" type="ORF">HINF_LOCUS42740</name>
    <name evidence="5" type="ORF">HINF_LOCUS57910</name>
</gene>
<reference evidence="3" key="1">
    <citation type="submission" date="2023-06" db="EMBL/GenBank/DDBJ databases">
        <authorList>
            <person name="Kurt Z."/>
        </authorList>
    </citation>
    <scope>NUCLEOTIDE SEQUENCE</scope>
</reference>
<evidence type="ECO:0000313" key="8">
    <source>
        <dbReference type="EMBL" id="CAL6048536.1"/>
    </source>
</evidence>
<dbReference type="EMBL" id="CAXDID020000175">
    <property type="protein sequence ID" value="CAL6048536.1"/>
    <property type="molecule type" value="Genomic_DNA"/>
</dbReference>
<dbReference type="Gene3D" id="1.10.238.10">
    <property type="entry name" value="EF-hand"/>
    <property type="match status" value="2"/>
</dbReference>
<evidence type="ECO:0000256" key="1">
    <source>
        <dbReference type="ARBA" id="ARBA00022837"/>
    </source>
</evidence>
<sequence>MNYEPKLVTAVANAFSTFDQDNSGRIEVREVGNVIRSLGVYPTEAEIRMYIMQMQKENASLYVMKNTFVDFMCEIIARDTHVGPTMQELEQAFLVLDPENKGFLDENTLRAQLLSQGERFSADEADTFISFAKDGETGQIDWRAYMKAAMEIMWKNQ</sequence>
<accession>A0AA86P5W7</accession>
<dbReference type="EMBL" id="CATOUU010000688">
    <property type="protein sequence ID" value="CAI9941312.1"/>
    <property type="molecule type" value="Genomic_DNA"/>
</dbReference>
<dbReference type="PROSITE" id="PS00018">
    <property type="entry name" value="EF_HAND_1"/>
    <property type="match status" value="1"/>
</dbReference>
<evidence type="ECO:0000313" key="7">
    <source>
        <dbReference type="EMBL" id="CAL6030495.1"/>
    </source>
</evidence>
<dbReference type="PANTHER" id="PTHR46763">
    <property type="entry name" value="DYNEIN REGULATORY COMPLEX PROTEIN 8"/>
    <property type="match status" value="1"/>
</dbReference>
<dbReference type="EMBL" id="CATOUU010000471">
    <property type="protein sequence ID" value="CAI9931009.1"/>
    <property type="molecule type" value="Genomic_DNA"/>
</dbReference>
<keyword evidence="1" id="KW-0106">Calcium</keyword>
<evidence type="ECO:0000259" key="2">
    <source>
        <dbReference type="PROSITE" id="PS50222"/>
    </source>
</evidence>
<evidence type="ECO:0000313" key="6">
    <source>
        <dbReference type="EMBL" id="CAL6010034.1"/>
    </source>
</evidence>
<keyword evidence="9" id="KW-1185">Reference proteome</keyword>
<dbReference type="SMART" id="SM00054">
    <property type="entry name" value="EFh"/>
    <property type="match status" value="2"/>
</dbReference>
<dbReference type="PROSITE" id="PS50222">
    <property type="entry name" value="EF_HAND_2"/>
    <property type="match status" value="1"/>
</dbReference>
<dbReference type="SUPFAM" id="SSF47473">
    <property type="entry name" value="EF-hand"/>
    <property type="match status" value="1"/>
</dbReference>
<dbReference type="PANTHER" id="PTHR46763:SF1">
    <property type="entry name" value="DYNEIN REGULATORY COMPLEX PROTEIN 8"/>
    <property type="match status" value="1"/>
</dbReference>